<evidence type="ECO:0000313" key="2">
    <source>
        <dbReference type="Proteomes" id="UP000663851"/>
    </source>
</evidence>
<protein>
    <submittedName>
        <fullName evidence="1">Uncharacterized protein</fullName>
    </submittedName>
</protein>
<dbReference type="AlphaFoldDB" id="A0A820E0S0"/>
<feature type="non-terminal residue" evidence="1">
    <location>
        <position position="1"/>
    </location>
</feature>
<evidence type="ECO:0000313" key="1">
    <source>
        <dbReference type="EMBL" id="CAF4241185.1"/>
    </source>
</evidence>
<dbReference type="Proteomes" id="UP000663851">
    <property type="component" value="Unassembled WGS sequence"/>
</dbReference>
<reference evidence="1" key="1">
    <citation type="submission" date="2021-02" db="EMBL/GenBank/DDBJ databases">
        <authorList>
            <person name="Nowell W R."/>
        </authorList>
    </citation>
    <scope>NUCLEOTIDE SEQUENCE</scope>
</reference>
<gene>
    <name evidence="1" type="ORF">HFQ381_LOCUS9851</name>
</gene>
<organism evidence="1 2">
    <name type="scientific">Rotaria socialis</name>
    <dbReference type="NCBI Taxonomy" id="392032"/>
    <lineage>
        <taxon>Eukaryota</taxon>
        <taxon>Metazoa</taxon>
        <taxon>Spiralia</taxon>
        <taxon>Gnathifera</taxon>
        <taxon>Rotifera</taxon>
        <taxon>Eurotatoria</taxon>
        <taxon>Bdelloidea</taxon>
        <taxon>Philodinida</taxon>
        <taxon>Philodinidae</taxon>
        <taxon>Rotaria</taxon>
    </lineage>
</organism>
<dbReference type="EMBL" id="CAJOBO010000528">
    <property type="protein sequence ID" value="CAF4241185.1"/>
    <property type="molecule type" value="Genomic_DNA"/>
</dbReference>
<name>A0A820E0S0_9BILA</name>
<proteinExistence type="predicted"/>
<sequence>YLLKIVKNHKVDEKIAVDLQQFQRSSQWSKQLTVSFSFKV</sequence>
<comment type="caution">
    <text evidence="1">The sequence shown here is derived from an EMBL/GenBank/DDBJ whole genome shotgun (WGS) entry which is preliminary data.</text>
</comment>
<accession>A0A820E0S0</accession>